<dbReference type="AlphaFoldDB" id="A0A7R8WBY4"/>
<protein>
    <submittedName>
        <fullName evidence="1">Uncharacterized protein</fullName>
    </submittedName>
</protein>
<gene>
    <name evidence="1" type="ORF">CTOB1V02_LOCUS6668</name>
</gene>
<dbReference type="SUPFAM" id="SSF55811">
    <property type="entry name" value="Nudix"/>
    <property type="match status" value="1"/>
</dbReference>
<dbReference type="InterPro" id="IPR015797">
    <property type="entry name" value="NUDIX_hydrolase-like_dom_sf"/>
</dbReference>
<name>A0A7R8WBY4_9CRUS</name>
<organism evidence="1">
    <name type="scientific">Cyprideis torosa</name>
    <dbReference type="NCBI Taxonomy" id="163714"/>
    <lineage>
        <taxon>Eukaryota</taxon>
        <taxon>Metazoa</taxon>
        <taxon>Ecdysozoa</taxon>
        <taxon>Arthropoda</taxon>
        <taxon>Crustacea</taxon>
        <taxon>Oligostraca</taxon>
        <taxon>Ostracoda</taxon>
        <taxon>Podocopa</taxon>
        <taxon>Podocopida</taxon>
        <taxon>Cytherocopina</taxon>
        <taxon>Cytheroidea</taxon>
        <taxon>Cytherideidae</taxon>
        <taxon>Cyprideis</taxon>
    </lineage>
</organism>
<dbReference type="Pfam" id="PF00293">
    <property type="entry name" value="NUDIX"/>
    <property type="match status" value="1"/>
</dbReference>
<dbReference type="OrthoDB" id="10261522at2759"/>
<dbReference type="FunFam" id="3.90.79.10:FF:000019">
    <property type="entry name" value="Thiamin pyrophosphokinase, putative"/>
    <property type="match status" value="1"/>
</dbReference>
<evidence type="ECO:0000313" key="1">
    <source>
        <dbReference type="EMBL" id="CAD7228790.1"/>
    </source>
</evidence>
<dbReference type="Pfam" id="PF15916">
    <property type="entry name" value="DUF4743"/>
    <property type="match status" value="1"/>
</dbReference>
<reference evidence="1" key="1">
    <citation type="submission" date="2020-11" db="EMBL/GenBank/DDBJ databases">
        <authorList>
            <person name="Tran Van P."/>
        </authorList>
    </citation>
    <scope>NUCLEOTIDE SEQUENCE</scope>
</reference>
<dbReference type="InterPro" id="IPR031804">
    <property type="entry name" value="DUF4743"/>
</dbReference>
<dbReference type="GO" id="GO:0044715">
    <property type="term" value="F:8-oxo-dGDP phosphatase activity"/>
    <property type="evidence" value="ECO:0007669"/>
    <property type="project" value="UniProtKB-ARBA"/>
</dbReference>
<dbReference type="Gene3D" id="3.90.79.10">
    <property type="entry name" value="Nucleoside Triphosphate Pyrophosphohydrolase"/>
    <property type="match status" value="1"/>
</dbReference>
<dbReference type="PROSITE" id="PS51462">
    <property type="entry name" value="NUDIX"/>
    <property type="match status" value="1"/>
</dbReference>
<accession>A0A7R8WBY4</accession>
<dbReference type="PANTHER" id="PTHR13622:SF8">
    <property type="entry name" value="THIAMIN PYROPHOSPHOKINASE 1"/>
    <property type="match status" value="1"/>
</dbReference>
<dbReference type="PANTHER" id="PTHR13622">
    <property type="entry name" value="THIAMIN PYROPHOSPHOKINASE"/>
    <property type="match status" value="1"/>
</dbReference>
<dbReference type="CDD" id="cd03676">
    <property type="entry name" value="NUDIX_Tnr3_like"/>
    <property type="match status" value="1"/>
</dbReference>
<dbReference type="EMBL" id="OB661703">
    <property type="protein sequence ID" value="CAD7228790.1"/>
    <property type="molecule type" value="Genomic_DNA"/>
</dbReference>
<sequence length="310" mass="35264">MSSVVQKSTAAESPLVLLCRKWNNFPSSVAQSRCLPVFFGEHHIGYVRPEHAKVMSENYPKAFREEPDSTRGSTTFSVLSEESLATALERMRTETEIQAVKGWRNELYAIRSQFHLPTLLLIERSAACLFGMRQYGTTLIGIVHHPQKGKCVWLQRRAKDKPTWPGQWDVTVSGGLSAFLDIRQRMIQEAEEEAGIPEVLLKDMKAAGIVSFFHDCPRGMYPSTEFMFEVELPSSFTPKNMDGEVDEFRLVSLQELYEAILDPSFKITACPMAVDCLIRHGYLDIETEPQLIEILESIHVPLDSFYRMKP</sequence>
<proteinExistence type="predicted"/>
<dbReference type="InterPro" id="IPR000086">
    <property type="entry name" value="NUDIX_hydrolase_dom"/>
</dbReference>